<protein>
    <submittedName>
        <fullName evidence="2">Uncharacterized protein</fullName>
    </submittedName>
</protein>
<comment type="caution">
    <text evidence="2">The sequence shown here is derived from an EMBL/GenBank/DDBJ whole genome shotgun (WGS) entry which is preliminary data.</text>
</comment>
<gene>
    <name evidence="2" type="ORF">RRG08_005744</name>
</gene>
<evidence type="ECO:0000313" key="3">
    <source>
        <dbReference type="Proteomes" id="UP001283361"/>
    </source>
</evidence>
<reference evidence="2" key="1">
    <citation type="journal article" date="2023" name="G3 (Bethesda)">
        <title>A reference genome for the long-term kleptoplast-retaining sea slug Elysia crispata morphotype clarki.</title>
        <authorList>
            <person name="Eastman K.E."/>
            <person name="Pendleton A.L."/>
            <person name="Shaikh M.A."/>
            <person name="Suttiyut T."/>
            <person name="Ogas R."/>
            <person name="Tomko P."/>
            <person name="Gavelis G."/>
            <person name="Widhalm J.R."/>
            <person name="Wisecaver J.H."/>
        </authorList>
    </citation>
    <scope>NUCLEOTIDE SEQUENCE</scope>
    <source>
        <strain evidence="2">ECLA1</strain>
    </source>
</reference>
<keyword evidence="3" id="KW-1185">Reference proteome</keyword>
<keyword evidence="1" id="KW-1133">Transmembrane helix</keyword>
<name>A0AAE0YDJ3_9GAST</name>
<dbReference type="EMBL" id="JAWDGP010006450">
    <property type="protein sequence ID" value="KAK3741054.1"/>
    <property type="molecule type" value="Genomic_DNA"/>
</dbReference>
<keyword evidence="1" id="KW-0472">Membrane</keyword>
<dbReference type="Proteomes" id="UP001283361">
    <property type="component" value="Unassembled WGS sequence"/>
</dbReference>
<accession>A0AAE0YDJ3</accession>
<dbReference type="AlphaFoldDB" id="A0AAE0YDJ3"/>
<keyword evidence="1" id="KW-0812">Transmembrane</keyword>
<sequence length="112" mass="12530">MSAHAALRTGCSSVLVLEPRLVGVDIISSESSRNEAEFISQIVGQTLTFCRSVHEWRWIFIFYSSSAQTTDWGVILAALNLLVKPIHYVSVIFVCVRVLSLVFPIPLRHKSI</sequence>
<evidence type="ECO:0000313" key="2">
    <source>
        <dbReference type="EMBL" id="KAK3741054.1"/>
    </source>
</evidence>
<proteinExistence type="predicted"/>
<evidence type="ECO:0000256" key="1">
    <source>
        <dbReference type="SAM" id="Phobius"/>
    </source>
</evidence>
<organism evidence="2 3">
    <name type="scientific">Elysia crispata</name>
    <name type="common">lettuce slug</name>
    <dbReference type="NCBI Taxonomy" id="231223"/>
    <lineage>
        <taxon>Eukaryota</taxon>
        <taxon>Metazoa</taxon>
        <taxon>Spiralia</taxon>
        <taxon>Lophotrochozoa</taxon>
        <taxon>Mollusca</taxon>
        <taxon>Gastropoda</taxon>
        <taxon>Heterobranchia</taxon>
        <taxon>Euthyneura</taxon>
        <taxon>Panpulmonata</taxon>
        <taxon>Sacoglossa</taxon>
        <taxon>Placobranchoidea</taxon>
        <taxon>Plakobranchidae</taxon>
        <taxon>Elysia</taxon>
    </lineage>
</organism>
<feature type="transmembrane region" description="Helical" evidence="1">
    <location>
        <begin position="86"/>
        <end position="107"/>
    </location>
</feature>